<organism evidence="1 2">
    <name type="scientific">Trichophyton tonsurans (strain CBS 112818)</name>
    <name type="common">Scalp ringworm fungus</name>
    <dbReference type="NCBI Taxonomy" id="647933"/>
    <lineage>
        <taxon>Eukaryota</taxon>
        <taxon>Fungi</taxon>
        <taxon>Dikarya</taxon>
        <taxon>Ascomycota</taxon>
        <taxon>Pezizomycotina</taxon>
        <taxon>Eurotiomycetes</taxon>
        <taxon>Eurotiomycetidae</taxon>
        <taxon>Onygenales</taxon>
        <taxon>Arthrodermataceae</taxon>
        <taxon>Trichophyton</taxon>
    </lineage>
</organism>
<dbReference type="EMBL" id="GG698517">
    <property type="protein sequence ID" value="EGD99053.1"/>
    <property type="molecule type" value="Genomic_DNA"/>
</dbReference>
<dbReference type="HOGENOM" id="CLU_1205534_0_0_1"/>
<gene>
    <name evidence="1" type="ORF">TESG_06413</name>
</gene>
<keyword evidence="2" id="KW-1185">Reference proteome</keyword>
<dbReference type="AlphaFoldDB" id="F2S654"/>
<sequence length="230" mass="24965">MAMYGGHGAETGNIASYSIRMPVASPSYITPSSMQRMNSHAEFSFRSGQILNLQGGGNRGIYELSMEDAMIKADFGRGISIIILLNAVEAAGGYSTEQTGNAEGNLYVMIFIHPSTACCLHWSWSLCRLRGPVPLRMETNMCVTTFASFGTSLRQTDGRYHQQGSSSKGDYHSGGILLTGHRQPLARVKKKGKLRRSVRHVLDGLPSVSNTSYQIYPARQAAKLAGLTIG</sequence>
<name>F2S654_TRIT1</name>
<evidence type="ECO:0000313" key="2">
    <source>
        <dbReference type="Proteomes" id="UP000009172"/>
    </source>
</evidence>
<dbReference type="Proteomes" id="UP000009172">
    <property type="component" value="Unassembled WGS sequence"/>
</dbReference>
<evidence type="ECO:0000313" key="1">
    <source>
        <dbReference type="EMBL" id="EGD99053.1"/>
    </source>
</evidence>
<reference evidence="2" key="1">
    <citation type="journal article" date="2012" name="MBio">
        <title>Comparative genome analysis of Trichophyton rubrum and related dermatophytes reveals candidate genes involved in infection.</title>
        <authorList>
            <person name="Martinez D.A."/>
            <person name="Oliver B.G."/>
            <person name="Graeser Y."/>
            <person name="Goldberg J.M."/>
            <person name="Li W."/>
            <person name="Martinez-Rossi N.M."/>
            <person name="Monod M."/>
            <person name="Shelest E."/>
            <person name="Barton R.C."/>
            <person name="Birch E."/>
            <person name="Brakhage A.A."/>
            <person name="Chen Z."/>
            <person name="Gurr S.J."/>
            <person name="Heiman D."/>
            <person name="Heitman J."/>
            <person name="Kosti I."/>
            <person name="Rossi A."/>
            <person name="Saif S."/>
            <person name="Samalova M."/>
            <person name="Saunders C.W."/>
            <person name="Shea T."/>
            <person name="Summerbell R.C."/>
            <person name="Xu J."/>
            <person name="Young S."/>
            <person name="Zeng Q."/>
            <person name="Birren B.W."/>
            <person name="Cuomo C.A."/>
            <person name="White T.C."/>
        </authorList>
    </citation>
    <scope>NUCLEOTIDE SEQUENCE [LARGE SCALE GENOMIC DNA]</scope>
    <source>
        <strain evidence="2">CBS 112818</strain>
    </source>
</reference>
<proteinExistence type="predicted"/>
<protein>
    <submittedName>
        <fullName evidence="1">Uncharacterized protein</fullName>
    </submittedName>
</protein>
<accession>F2S654</accession>